<feature type="compositionally biased region" description="Polar residues" evidence="7">
    <location>
        <begin position="397"/>
        <end position="431"/>
    </location>
</feature>
<dbReference type="GO" id="GO:0006368">
    <property type="term" value="P:transcription elongation by RNA polymerase II"/>
    <property type="evidence" value="ECO:0007669"/>
    <property type="project" value="InterPro"/>
</dbReference>
<evidence type="ECO:0000313" key="10">
    <source>
        <dbReference type="Proteomes" id="UP000562415"/>
    </source>
</evidence>
<dbReference type="Gene3D" id="6.10.140.340">
    <property type="match status" value="1"/>
</dbReference>
<dbReference type="GO" id="GO:0042795">
    <property type="term" value="P:snRNA transcription by RNA polymerase II"/>
    <property type="evidence" value="ECO:0007669"/>
    <property type="project" value="TreeGrafter"/>
</dbReference>
<dbReference type="InterPro" id="IPR042065">
    <property type="entry name" value="E3_ELL-like"/>
</dbReference>
<feature type="compositionally biased region" description="Pro residues" evidence="7">
    <location>
        <begin position="359"/>
        <end position="373"/>
    </location>
</feature>
<gene>
    <name evidence="9" type="primary">Ell2</name>
    <name evidence="9" type="ORF">PROATE_R06436</name>
</gene>
<evidence type="ECO:0000259" key="8">
    <source>
        <dbReference type="PROSITE" id="PS51980"/>
    </source>
</evidence>
<keyword evidence="4" id="KW-0804">Transcription</keyword>
<dbReference type="PANTHER" id="PTHR23288:SF8">
    <property type="entry name" value="RNA POLYMERASE II ELONGATION FACTOR ELL2"/>
    <property type="match status" value="1"/>
</dbReference>
<feature type="region of interest" description="Disordered" evidence="7">
    <location>
        <begin position="134"/>
        <end position="176"/>
    </location>
</feature>
<feature type="compositionally biased region" description="Basic and acidic residues" evidence="7">
    <location>
        <begin position="462"/>
        <end position="486"/>
    </location>
</feature>
<feature type="non-terminal residue" evidence="9">
    <location>
        <position position="1"/>
    </location>
</feature>
<dbReference type="Pfam" id="PF10390">
    <property type="entry name" value="ELL"/>
    <property type="match status" value="1"/>
</dbReference>
<keyword evidence="3" id="KW-0805">Transcription regulation</keyword>
<comment type="subcellular location">
    <subcellularLocation>
        <location evidence="1">Nucleus</location>
    </subcellularLocation>
</comment>
<feature type="compositionally biased region" description="Low complexity" evidence="7">
    <location>
        <begin position="374"/>
        <end position="396"/>
    </location>
</feature>
<dbReference type="PROSITE" id="PS51980">
    <property type="entry name" value="OCEL"/>
    <property type="match status" value="1"/>
</dbReference>
<evidence type="ECO:0000256" key="5">
    <source>
        <dbReference type="ARBA" id="ARBA00023242"/>
    </source>
</evidence>
<dbReference type="InterPro" id="IPR031176">
    <property type="entry name" value="ELL/occludin"/>
</dbReference>
<feature type="region of interest" description="Disordered" evidence="7">
    <location>
        <begin position="345"/>
        <end position="486"/>
    </location>
</feature>
<protein>
    <submittedName>
        <fullName evidence="9">ELL2 factor</fullName>
    </submittedName>
</protein>
<dbReference type="GO" id="GO:0008023">
    <property type="term" value="C:transcription elongation factor complex"/>
    <property type="evidence" value="ECO:0007669"/>
    <property type="project" value="InterPro"/>
</dbReference>
<dbReference type="InterPro" id="IPR036390">
    <property type="entry name" value="WH_DNA-bd_sf"/>
</dbReference>
<organism evidence="9 10">
    <name type="scientific">Probosciger aterrimus</name>
    <name type="common">Palm cockatoo</name>
    <dbReference type="NCBI Taxonomy" id="141839"/>
    <lineage>
        <taxon>Eukaryota</taxon>
        <taxon>Metazoa</taxon>
        <taxon>Chordata</taxon>
        <taxon>Craniata</taxon>
        <taxon>Vertebrata</taxon>
        <taxon>Euteleostomi</taxon>
        <taxon>Archelosauria</taxon>
        <taxon>Archosauria</taxon>
        <taxon>Dinosauria</taxon>
        <taxon>Saurischia</taxon>
        <taxon>Theropoda</taxon>
        <taxon>Coelurosauria</taxon>
        <taxon>Aves</taxon>
        <taxon>Neognathae</taxon>
        <taxon>Neoaves</taxon>
        <taxon>Telluraves</taxon>
        <taxon>Australaves</taxon>
        <taxon>Psittaciformes</taxon>
        <taxon>Cacatuidae</taxon>
        <taxon>Probosciger</taxon>
    </lineage>
</organism>
<accession>A0A7K5FB58</accession>
<dbReference type="EMBL" id="VYZH01001082">
    <property type="protein sequence ID" value="NWS42084.1"/>
    <property type="molecule type" value="Genomic_DNA"/>
</dbReference>
<evidence type="ECO:0000256" key="7">
    <source>
        <dbReference type="SAM" id="MobiDB-lite"/>
    </source>
</evidence>
<proteinExistence type="inferred from homology"/>
<dbReference type="SUPFAM" id="SSF46785">
    <property type="entry name" value="Winged helix' DNA-binding domain"/>
    <property type="match status" value="1"/>
</dbReference>
<dbReference type="Pfam" id="PF07303">
    <property type="entry name" value="Occludin_ELL"/>
    <property type="match status" value="1"/>
</dbReference>
<sequence length="622" mass="70336">MAELREGVKYTMSREQRAPNISVLPIRMTESAMRALEQYRSGKDRVSSQPSIQFQGSQGLIKIPKVDQPNEMNTFNFLVSNIGKDNPQGSFDLFQQKDSGSGLSQLSCLGTMQNKITVCATSDSHVKTRERMAQAEEESRSRGVKFTNPRGPFLGRRLPVKRGPEGIPDFVPVRKRSTPMNPAKVIRKTHTVTTVSQRPYRDRVIHLLALKNYKKPELVARLQKDGVNQKDKNSLGITLKQVANLNPKDNSFSLKDYLFKEVQKDWPGYSEIDKQSLELILSRKLNSSENAASTSCSESSVTSNTCAPSTSQKSLLSYTFFDPLMNKKQRISHLNSQVQPAFSGHLQASSEKATAARPLPAPATAPTTPPPQQLPLKLLSTYNPPQTVSSTSPSTSDGQGTNSLLGDSFSQNYSSIYESQQQKYTSQTPLGTQAPAVMRVKSPRSSREKYAMWYQNPKKVKKQEEKDKSKMQDSRSVSKKEKDIRKEETAKLEESFCLDSGVQETLTASTDPPSPTTAQPDYLTKYTYIVSKEQRESYKRDFYAEYGEYRTLHAWIESITKRFMKFDARRKCLPPESKEYQVLHEEVIEEYQALAQSSPSYHEQKSRCEYLHSKLSHIKRLV</sequence>
<evidence type="ECO:0000256" key="1">
    <source>
        <dbReference type="ARBA" id="ARBA00004123"/>
    </source>
</evidence>
<keyword evidence="5" id="KW-0539">Nucleus</keyword>
<evidence type="ECO:0000256" key="6">
    <source>
        <dbReference type="PROSITE-ProRule" id="PRU01324"/>
    </source>
</evidence>
<feature type="non-terminal residue" evidence="9">
    <location>
        <position position="622"/>
    </location>
</feature>
<dbReference type="Gene3D" id="1.10.10.2670">
    <property type="entry name" value="E3 ubiquitin-protein ligase"/>
    <property type="match status" value="1"/>
</dbReference>
<dbReference type="InterPro" id="IPR010844">
    <property type="entry name" value="Occludin_ELL"/>
</dbReference>
<dbReference type="SUPFAM" id="SSF144292">
    <property type="entry name" value="occludin/ELL-like"/>
    <property type="match status" value="1"/>
</dbReference>
<dbReference type="InterPro" id="IPR019464">
    <property type="entry name" value="ELL_N"/>
</dbReference>
<comment type="similarity">
    <text evidence="2 6">Belongs to the ELL/occludin family.</text>
</comment>
<dbReference type="GO" id="GO:0000987">
    <property type="term" value="F:cis-regulatory region sequence-specific DNA binding"/>
    <property type="evidence" value="ECO:0007669"/>
    <property type="project" value="TreeGrafter"/>
</dbReference>
<name>A0A7K5FB58_PROAR</name>
<dbReference type="OrthoDB" id="6284217at2759"/>
<dbReference type="Proteomes" id="UP000562415">
    <property type="component" value="Unassembled WGS sequence"/>
</dbReference>
<evidence type="ECO:0000256" key="4">
    <source>
        <dbReference type="ARBA" id="ARBA00023163"/>
    </source>
</evidence>
<evidence type="ECO:0000256" key="2">
    <source>
        <dbReference type="ARBA" id="ARBA00009171"/>
    </source>
</evidence>
<feature type="domain" description="OCEL" evidence="8">
    <location>
        <begin position="520"/>
        <end position="622"/>
    </location>
</feature>
<comment type="caution">
    <text evidence="9">The sequence shown here is derived from an EMBL/GenBank/DDBJ whole genome shotgun (WGS) entry which is preliminary data.</text>
</comment>
<evidence type="ECO:0000256" key="3">
    <source>
        <dbReference type="ARBA" id="ARBA00023015"/>
    </source>
</evidence>
<dbReference type="GO" id="GO:0032968">
    <property type="term" value="P:positive regulation of transcription elongation by RNA polymerase II"/>
    <property type="evidence" value="ECO:0007669"/>
    <property type="project" value="TreeGrafter"/>
</dbReference>
<dbReference type="AlphaFoldDB" id="A0A7K5FB58"/>
<keyword evidence="10" id="KW-1185">Reference proteome</keyword>
<dbReference type="PANTHER" id="PTHR23288">
    <property type="entry name" value="OCCLUDIN AND RNA POLYMERASE II ELONGATION FACTOR ELL"/>
    <property type="match status" value="1"/>
</dbReference>
<evidence type="ECO:0000313" key="9">
    <source>
        <dbReference type="EMBL" id="NWS42084.1"/>
    </source>
</evidence>
<reference evidence="9 10" key="1">
    <citation type="submission" date="2019-09" db="EMBL/GenBank/DDBJ databases">
        <title>Bird 10,000 Genomes (B10K) Project - Family phase.</title>
        <authorList>
            <person name="Zhang G."/>
        </authorList>
    </citation>
    <scope>NUCLEOTIDE SEQUENCE [LARGE SCALE GENOMIC DNA]</scope>
    <source>
        <strain evidence="9">B10K-DU-017-47</strain>
    </source>
</reference>